<feature type="transmembrane region" description="Helical" evidence="7">
    <location>
        <begin position="267"/>
        <end position="286"/>
    </location>
</feature>
<keyword evidence="9" id="KW-1185">Reference proteome</keyword>
<organism evidence="8 9">
    <name type="scientific">Mycolicibacterium vaccae ATCC 25954</name>
    <dbReference type="NCBI Taxonomy" id="1194972"/>
    <lineage>
        <taxon>Bacteria</taxon>
        <taxon>Bacillati</taxon>
        <taxon>Actinomycetota</taxon>
        <taxon>Actinomycetes</taxon>
        <taxon>Mycobacteriales</taxon>
        <taxon>Mycobacteriaceae</taxon>
        <taxon>Mycolicibacterium</taxon>
    </lineage>
</organism>
<evidence type="ECO:0000256" key="7">
    <source>
        <dbReference type="SAM" id="Phobius"/>
    </source>
</evidence>
<evidence type="ECO:0000256" key="3">
    <source>
        <dbReference type="ARBA" id="ARBA00022475"/>
    </source>
</evidence>
<sequence length="360" mass="36599">MVTSEDSEVAAGSRWATAAGVIVTAAVGVAGLTWAKWVPYVGKAFDAARTHEWAGSDILTAGGVAAGDAPSWHAATTFFHAYVGAVWPALLVALLLSACVQAFIPRSWLPRLLNRSNPFASAASGGAVSTPSMMCACCAAPVAVSLRRGGVNQAAAVAYWLGNPLLNPAVLVFLALVAPWQWTATRVLVGVAAVVGGSALVALVTRQRDDGAPPEPAPVDPGSDAGGVARFGTALVRLCVVLVPEYLVMVLVIGAGRGWLLTLIEPSNRGVLIVVVAAVLGTLMVIPTAGEIPILHGLALLGVSSGVLGALLITLPAVSLPGIAMVARSFGWRTTTATAAMIMVAGLAGATLLSVIRTPR</sequence>
<feature type="transmembrane region" description="Helical" evidence="7">
    <location>
        <begin position="338"/>
        <end position="356"/>
    </location>
</feature>
<dbReference type="PANTHER" id="PTHR43299">
    <property type="entry name" value="UPF0718 PROTEIN YRAQ"/>
    <property type="match status" value="1"/>
</dbReference>
<dbReference type="InterPro" id="IPR005524">
    <property type="entry name" value="DUF318"/>
</dbReference>
<evidence type="ECO:0000256" key="1">
    <source>
        <dbReference type="ARBA" id="ARBA00004651"/>
    </source>
</evidence>
<evidence type="ECO:0000313" key="9">
    <source>
        <dbReference type="Proteomes" id="UP000006072"/>
    </source>
</evidence>
<feature type="transmembrane region" description="Helical" evidence="7">
    <location>
        <begin position="81"/>
        <end position="104"/>
    </location>
</feature>
<feature type="transmembrane region" description="Helical" evidence="7">
    <location>
        <begin position="234"/>
        <end position="255"/>
    </location>
</feature>
<dbReference type="PATRIC" id="fig|1194972.3.peg.2076"/>
<evidence type="ECO:0000256" key="5">
    <source>
        <dbReference type="ARBA" id="ARBA00022989"/>
    </source>
</evidence>
<dbReference type="EMBL" id="ALQA01000017">
    <property type="protein sequence ID" value="EJZ10123.1"/>
    <property type="molecule type" value="Genomic_DNA"/>
</dbReference>
<feature type="transmembrane region" description="Helical" evidence="7">
    <location>
        <begin position="15"/>
        <end position="35"/>
    </location>
</feature>
<feature type="transmembrane region" description="Helical" evidence="7">
    <location>
        <begin position="156"/>
        <end position="178"/>
    </location>
</feature>
<keyword evidence="3" id="KW-1003">Cell membrane</keyword>
<accession>K0V5P3</accession>
<dbReference type="PANTHER" id="PTHR43299:SF1">
    <property type="entry name" value="UPF0718 PROTEIN YRAQ"/>
    <property type="match status" value="1"/>
</dbReference>
<dbReference type="AlphaFoldDB" id="K0V5P3"/>
<dbReference type="RefSeq" id="WP_003932454.1">
    <property type="nucleotide sequence ID" value="NZ_JH814696.1"/>
</dbReference>
<comment type="similarity">
    <text evidence="2">Belongs to the UPF0718 family.</text>
</comment>
<feature type="transmembrane region" description="Helical" evidence="7">
    <location>
        <begin position="298"/>
        <end position="318"/>
    </location>
</feature>
<feature type="transmembrane region" description="Helical" evidence="7">
    <location>
        <begin position="124"/>
        <end position="144"/>
    </location>
</feature>
<comment type="subcellular location">
    <subcellularLocation>
        <location evidence="1">Cell membrane</location>
        <topology evidence="1">Multi-pass membrane protein</topology>
    </subcellularLocation>
</comment>
<keyword evidence="5 7" id="KW-1133">Transmembrane helix</keyword>
<evidence type="ECO:0000256" key="4">
    <source>
        <dbReference type="ARBA" id="ARBA00022692"/>
    </source>
</evidence>
<keyword evidence="4 7" id="KW-0812">Transmembrane</keyword>
<gene>
    <name evidence="8" type="ORF">MVAC_10357</name>
</gene>
<dbReference type="Pfam" id="PF03773">
    <property type="entry name" value="ArsP_1"/>
    <property type="match status" value="1"/>
</dbReference>
<keyword evidence="6 7" id="KW-0472">Membrane</keyword>
<reference evidence="8 9" key="1">
    <citation type="journal article" date="2012" name="J. Bacteriol.">
        <title>Complete Genome Sequence of Mycobacterium vaccae Type Strain ATCC 25954.</title>
        <authorList>
            <person name="Ho Y.S."/>
            <person name="Adroub S.A."/>
            <person name="Abadi M."/>
            <person name="Al Alwan B."/>
            <person name="Alkhateeb R."/>
            <person name="Gao G."/>
            <person name="Ragab A."/>
            <person name="Ali S."/>
            <person name="van Soolingen D."/>
            <person name="Bitter W."/>
            <person name="Pain A."/>
            <person name="Abdallah A.M."/>
        </authorList>
    </citation>
    <scope>NUCLEOTIDE SEQUENCE [LARGE SCALE GENOMIC DNA]</scope>
    <source>
        <strain evidence="8 9">ATCC 25954</strain>
    </source>
</reference>
<comment type="caution">
    <text evidence="8">The sequence shown here is derived from an EMBL/GenBank/DDBJ whole genome shotgun (WGS) entry which is preliminary data.</text>
</comment>
<dbReference type="GO" id="GO:0005886">
    <property type="term" value="C:plasma membrane"/>
    <property type="evidence" value="ECO:0007669"/>
    <property type="project" value="UniProtKB-SubCell"/>
</dbReference>
<evidence type="ECO:0000256" key="2">
    <source>
        <dbReference type="ARBA" id="ARBA00006386"/>
    </source>
</evidence>
<feature type="transmembrane region" description="Helical" evidence="7">
    <location>
        <begin position="184"/>
        <end position="204"/>
    </location>
</feature>
<name>K0V5P3_MYCVA</name>
<dbReference type="eggNOG" id="COG0701">
    <property type="taxonomic scope" value="Bacteria"/>
</dbReference>
<evidence type="ECO:0000256" key="6">
    <source>
        <dbReference type="ARBA" id="ARBA00023136"/>
    </source>
</evidence>
<dbReference type="HOGENOM" id="CLU_063039_0_0_11"/>
<proteinExistence type="inferred from homology"/>
<evidence type="ECO:0000313" key="8">
    <source>
        <dbReference type="EMBL" id="EJZ10123.1"/>
    </source>
</evidence>
<dbReference type="Proteomes" id="UP000006072">
    <property type="component" value="Unassembled WGS sequence"/>
</dbReference>
<protein>
    <submittedName>
        <fullName evidence="8">Permease</fullName>
    </submittedName>
</protein>